<accession>A0AAI8VNS9</accession>
<dbReference type="Proteomes" id="UP001295740">
    <property type="component" value="Unassembled WGS sequence"/>
</dbReference>
<sequence>MPGIVKETSSFECMCALPFATLVAGLDITDTWIAGSGARADLHNTQMKAGRLVHVPILYSTSTDEDTAIGYASVDTVDLVEYLYPTVLGIGCSPGLRADSGGGGDKGRTVQAHHGFLRGHGRAYATAWDWYVAFAVIPYLFRRLESEECLFRHSQNYKHELRAT</sequence>
<organism evidence="1 2">
    <name type="scientific">Anthostomella pinea</name>
    <dbReference type="NCBI Taxonomy" id="933095"/>
    <lineage>
        <taxon>Eukaryota</taxon>
        <taxon>Fungi</taxon>
        <taxon>Dikarya</taxon>
        <taxon>Ascomycota</taxon>
        <taxon>Pezizomycotina</taxon>
        <taxon>Sordariomycetes</taxon>
        <taxon>Xylariomycetidae</taxon>
        <taxon>Xylariales</taxon>
        <taxon>Xylariaceae</taxon>
        <taxon>Anthostomella</taxon>
    </lineage>
</organism>
<comment type="caution">
    <text evidence="1">The sequence shown here is derived from an EMBL/GenBank/DDBJ whole genome shotgun (WGS) entry which is preliminary data.</text>
</comment>
<evidence type="ECO:0000313" key="1">
    <source>
        <dbReference type="EMBL" id="CAJ2511246.1"/>
    </source>
</evidence>
<keyword evidence="2" id="KW-1185">Reference proteome</keyword>
<reference evidence="1" key="1">
    <citation type="submission" date="2023-10" db="EMBL/GenBank/DDBJ databases">
        <authorList>
            <person name="Hackl T."/>
        </authorList>
    </citation>
    <scope>NUCLEOTIDE SEQUENCE</scope>
</reference>
<dbReference type="EMBL" id="CAUWAG010000018">
    <property type="protein sequence ID" value="CAJ2511246.1"/>
    <property type="molecule type" value="Genomic_DNA"/>
</dbReference>
<name>A0AAI8VNS9_9PEZI</name>
<evidence type="ECO:0000313" key="2">
    <source>
        <dbReference type="Proteomes" id="UP001295740"/>
    </source>
</evidence>
<dbReference type="AlphaFoldDB" id="A0AAI8VNS9"/>
<proteinExistence type="predicted"/>
<gene>
    <name evidence="1" type="ORF">KHLLAP_LOCUS11714</name>
</gene>
<protein>
    <submittedName>
        <fullName evidence="1">Uu.00g068710.m01.CDS01</fullName>
    </submittedName>
</protein>